<feature type="region of interest" description="Disordered" evidence="1">
    <location>
        <begin position="559"/>
        <end position="597"/>
    </location>
</feature>
<feature type="region of interest" description="Disordered" evidence="1">
    <location>
        <begin position="1059"/>
        <end position="1125"/>
    </location>
</feature>
<evidence type="ECO:0000256" key="1">
    <source>
        <dbReference type="SAM" id="MobiDB-lite"/>
    </source>
</evidence>
<dbReference type="Proteomes" id="UP001157974">
    <property type="component" value="Unassembled WGS sequence"/>
</dbReference>
<dbReference type="AlphaFoldDB" id="A0AAV8ULI5"/>
<gene>
    <name evidence="2" type="ORF">NDN08_004174</name>
</gene>
<feature type="compositionally biased region" description="Basic and acidic residues" evidence="1">
    <location>
        <begin position="1059"/>
        <end position="1103"/>
    </location>
</feature>
<evidence type="ECO:0000313" key="3">
    <source>
        <dbReference type="Proteomes" id="UP001157974"/>
    </source>
</evidence>
<feature type="compositionally biased region" description="Pro residues" evidence="1">
    <location>
        <begin position="709"/>
        <end position="719"/>
    </location>
</feature>
<comment type="caution">
    <text evidence="2">The sequence shown here is derived from an EMBL/GenBank/DDBJ whole genome shotgun (WGS) entry which is preliminary data.</text>
</comment>
<evidence type="ECO:0000313" key="2">
    <source>
        <dbReference type="EMBL" id="KAJ8901973.1"/>
    </source>
</evidence>
<dbReference type="SUPFAM" id="SSF48371">
    <property type="entry name" value="ARM repeat"/>
    <property type="match status" value="1"/>
</dbReference>
<dbReference type="EMBL" id="JAMWBK010000010">
    <property type="protein sequence ID" value="KAJ8901973.1"/>
    <property type="molecule type" value="Genomic_DNA"/>
</dbReference>
<reference evidence="2 3" key="1">
    <citation type="journal article" date="2023" name="Nat. Commun.">
        <title>Origin of minicircular mitochondrial genomes in red algae.</title>
        <authorList>
            <person name="Lee Y."/>
            <person name="Cho C.H."/>
            <person name="Lee Y.M."/>
            <person name="Park S.I."/>
            <person name="Yang J.H."/>
            <person name="West J.A."/>
            <person name="Bhattacharya D."/>
            <person name="Yoon H.S."/>
        </authorList>
    </citation>
    <scope>NUCLEOTIDE SEQUENCE [LARGE SCALE GENOMIC DNA]</scope>
    <source>
        <strain evidence="2 3">CCMP1338</strain>
        <tissue evidence="2">Whole cell</tissue>
    </source>
</reference>
<feature type="compositionally biased region" description="Low complexity" evidence="1">
    <location>
        <begin position="563"/>
        <end position="579"/>
    </location>
</feature>
<protein>
    <submittedName>
        <fullName evidence="2">Uncharacterized protein</fullName>
    </submittedName>
</protein>
<feature type="region of interest" description="Disordered" evidence="1">
    <location>
        <begin position="647"/>
        <end position="752"/>
    </location>
</feature>
<proteinExistence type="predicted"/>
<name>A0AAV8ULI5_9RHOD</name>
<accession>A0AAV8ULI5</accession>
<organism evidence="2 3">
    <name type="scientific">Rhodosorus marinus</name>
    <dbReference type="NCBI Taxonomy" id="101924"/>
    <lineage>
        <taxon>Eukaryota</taxon>
        <taxon>Rhodophyta</taxon>
        <taxon>Stylonematophyceae</taxon>
        <taxon>Stylonematales</taxon>
        <taxon>Stylonemataceae</taxon>
        <taxon>Rhodosorus</taxon>
    </lineage>
</organism>
<feature type="region of interest" description="Disordered" evidence="1">
    <location>
        <begin position="168"/>
        <end position="198"/>
    </location>
</feature>
<feature type="compositionally biased region" description="Acidic residues" evidence="1">
    <location>
        <begin position="185"/>
        <end position="198"/>
    </location>
</feature>
<dbReference type="InterPro" id="IPR016024">
    <property type="entry name" value="ARM-type_fold"/>
</dbReference>
<keyword evidence="3" id="KW-1185">Reference proteome</keyword>
<sequence>MSNLGTYWTPPNEFLKSQYATRLRKPLPSPEDLKAKLRKHLDEEANIVTRFLKANNIKNTLKLLSIYPPDRSLLPDYFNLLKSEDRSICRLAHHLVRECTPLADDEYKQLVQILDSEVNQKSSVRRAVALRTLARVIKKRDTKRGLNSAEIALRSIAGVTKQIRISKGLPVKPSSGKKKKKKGDDNEEPYEDSDEEEKIDDGAGNLVYARDIATKIKDKTGKVIMGHTVMACVRRCNKVNPQNFGIEVYFYDLGLRANTPSTVRNTIGLLENRLTANINAVGFYLHPRLPQFNPPAEKKLVFEDLGAKIYYARILATLATDPNLEAYVERNATPASQAKARKGLFGFMFGGDGKSKKRKGNALRNDKLGVDFFEALTILLRNPSGRVLLEVIVGLSRRSWASWIDVPVPSHALYDAPDYDDARLAGDVDIDYDDDSDEEFLQDDKFANSNNQQELQSAFGQAQGPQGPSYMAKKEKRKLAREQQAQLNAPFYLRKLGEGMIPALEVVMRRILGGMVKDDACLRFGALRAAVAIARAKLYTDTPEEQDLLTKARSEYYGTSAMPPTQQQPGAPQQGVPQQMTRPQGLLPDQGMPTFEDDNQQHILEPLTKHLLYLLAEEPSLYVRCKSAEAFLLFIAAGAGSSIEDKLEEDEDGAVEPQSAGFRDRSIRPGTSFEEDRRNQRGPPLNEQGELRSMVDNGGIPNDVQSGPPGGPPGGPLEGPPEGRGGPPRGPLPMGLPRTRPEDAKPPPPPPLPPLIRFFRPFLCNEGMKGHIALDALQPFLESLIFEVPDVAPWLAIQVVELLEDCAFYHGTKGWCGYLLEAWENVLAIATIPCAHAVADSVRRCAEALPDRERLSATAAQFLRRRVLDLTVLSVGAGELMVKGVPTPLPQVVGSEMESHFSLIYHGILMGPSPESRQCFVDALGGAAVLAGDPFRINAYEKLCELRLARGLGLRAAVDFVLCALDTLYSTRERLAEARLKLREQGGITNRSREEVWLQGVWKLAAEASAAAGSLLATPPPPGWQPLGADAANDVRAAEELLGDFRKFKISGEDLEAKLEDHGLMPPEQRDIENGNPAHDPRVDPRSDRRMDQRGDLRNDQRGGPRALPQDGGGGNGPPPPPGRR</sequence>